<evidence type="ECO:0000256" key="5">
    <source>
        <dbReference type="ARBA" id="ARBA00022737"/>
    </source>
</evidence>
<evidence type="ECO:0000256" key="4">
    <source>
        <dbReference type="ARBA" id="ARBA00022692"/>
    </source>
</evidence>
<dbReference type="InterPro" id="IPR005170">
    <property type="entry name" value="Transptr-assoc_dom"/>
</dbReference>
<evidence type="ECO:0000256" key="9">
    <source>
        <dbReference type="SAM" id="Phobius"/>
    </source>
</evidence>
<dbReference type="GO" id="GO:0005886">
    <property type="term" value="C:plasma membrane"/>
    <property type="evidence" value="ECO:0007669"/>
    <property type="project" value="UniProtKB-SubCell"/>
</dbReference>
<evidence type="ECO:0000259" key="10">
    <source>
        <dbReference type="PROSITE" id="PS51371"/>
    </source>
</evidence>
<keyword evidence="6 9" id="KW-1133">Transmembrane helix</keyword>
<dbReference type="Pfam" id="PF01595">
    <property type="entry name" value="CNNM"/>
    <property type="match status" value="1"/>
</dbReference>
<keyword evidence="5" id="KW-0677">Repeat</keyword>
<dbReference type="Gene3D" id="3.30.465.10">
    <property type="match status" value="1"/>
</dbReference>
<evidence type="ECO:0000256" key="1">
    <source>
        <dbReference type="ARBA" id="ARBA00004651"/>
    </source>
</evidence>
<dbReference type="EMBL" id="CAEZTY010000139">
    <property type="protein sequence ID" value="CAB4601894.1"/>
    <property type="molecule type" value="Genomic_DNA"/>
</dbReference>
<dbReference type="Gene3D" id="3.10.580.10">
    <property type="entry name" value="CBS-domain"/>
    <property type="match status" value="1"/>
</dbReference>
<evidence type="ECO:0000256" key="6">
    <source>
        <dbReference type="ARBA" id="ARBA00022989"/>
    </source>
</evidence>
<dbReference type="InterPro" id="IPR044751">
    <property type="entry name" value="Ion_transp-like_CBS"/>
</dbReference>
<protein>
    <submittedName>
        <fullName evidence="12">Unannotated protein</fullName>
    </submittedName>
</protein>
<feature type="domain" description="CNNM transmembrane" evidence="11">
    <location>
        <begin position="12"/>
        <end position="199"/>
    </location>
</feature>
<dbReference type="AlphaFoldDB" id="A0A6J5ZXW0"/>
<dbReference type="InterPro" id="IPR046342">
    <property type="entry name" value="CBS_dom_sf"/>
</dbReference>
<feature type="transmembrane region" description="Helical" evidence="9">
    <location>
        <begin position="75"/>
        <end position="96"/>
    </location>
</feature>
<keyword evidence="4 9" id="KW-0812">Transmembrane</keyword>
<dbReference type="InterPro" id="IPR002550">
    <property type="entry name" value="CNNM"/>
</dbReference>
<evidence type="ECO:0000313" key="17">
    <source>
        <dbReference type="EMBL" id="CAB5078387.1"/>
    </source>
</evidence>
<dbReference type="InterPro" id="IPR036318">
    <property type="entry name" value="FAD-bd_PCMH-like_sf"/>
</dbReference>
<dbReference type="PROSITE" id="PS51371">
    <property type="entry name" value="CBS"/>
    <property type="match status" value="1"/>
</dbReference>
<dbReference type="PANTHER" id="PTHR22777">
    <property type="entry name" value="HEMOLYSIN-RELATED"/>
    <property type="match status" value="1"/>
</dbReference>
<evidence type="ECO:0000313" key="16">
    <source>
        <dbReference type="EMBL" id="CAB4964595.1"/>
    </source>
</evidence>
<organism evidence="12">
    <name type="scientific">freshwater metagenome</name>
    <dbReference type="NCBI Taxonomy" id="449393"/>
    <lineage>
        <taxon>unclassified sequences</taxon>
        <taxon>metagenomes</taxon>
        <taxon>ecological metagenomes</taxon>
    </lineage>
</organism>
<dbReference type="SUPFAM" id="SSF56176">
    <property type="entry name" value="FAD-binding/transporter-associated domain-like"/>
    <property type="match status" value="1"/>
</dbReference>
<accession>A0A6J5ZXW0</accession>
<dbReference type="PROSITE" id="PS51846">
    <property type="entry name" value="CNNM"/>
    <property type="match status" value="1"/>
</dbReference>
<evidence type="ECO:0000313" key="14">
    <source>
        <dbReference type="EMBL" id="CAB4620616.1"/>
    </source>
</evidence>
<keyword evidence="7" id="KW-0129">CBS domain</keyword>
<dbReference type="InterPro" id="IPR016169">
    <property type="entry name" value="FAD-bd_PCMH_sub2"/>
</dbReference>
<feature type="transmembrane region" description="Helical" evidence="9">
    <location>
        <begin position="102"/>
        <end position="122"/>
    </location>
</feature>
<evidence type="ECO:0000313" key="15">
    <source>
        <dbReference type="EMBL" id="CAB4794866.1"/>
    </source>
</evidence>
<dbReference type="EMBL" id="CAFBRD010000105">
    <property type="protein sequence ID" value="CAB5078387.1"/>
    <property type="molecule type" value="Genomic_DNA"/>
</dbReference>
<comment type="similarity">
    <text evidence="2">Belongs to the UPF0053 family.</text>
</comment>
<keyword evidence="3" id="KW-1003">Cell membrane</keyword>
<feature type="domain" description="CBS" evidence="10">
    <location>
        <begin position="283"/>
        <end position="340"/>
    </location>
</feature>
<dbReference type="CDD" id="cd04590">
    <property type="entry name" value="CBS_pair_CorC_HlyC_assoc"/>
    <property type="match status" value="1"/>
</dbReference>
<dbReference type="InterPro" id="IPR000644">
    <property type="entry name" value="CBS_dom"/>
</dbReference>
<dbReference type="SUPFAM" id="SSF54631">
    <property type="entry name" value="CBS-domain pair"/>
    <property type="match status" value="1"/>
</dbReference>
<reference evidence="12" key="1">
    <citation type="submission" date="2020-05" db="EMBL/GenBank/DDBJ databases">
        <authorList>
            <person name="Chiriac C."/>
            <person name="Salcher M."/>
            <person name="Ghai R."/>
            <person name="Kavagutti S V."/>
        </authorList>
    </citation>
    <scope>NUCLEOTIDE SEQUENCE</scope>
</reference>
<gene>
    <name evidence="13" type="ORF">UFOPK1762_01986</name>
    <name evidence="14" type="ORF">UFOPK1906_00741</name>
    <name evidence="15" type="ORF">UFOPK2969_01104</name>
    <name evidence="12" type="ORF">UFOPK3331_01703</name>
    <name evidence="16" type="ORF">UFOPK3785_01778</name>
    <name evidence="17" type="ORF">UFOPK4371_01534</name>
</gene>
<evidence type="ECO:0000256" key="3">
    <source>
        <dbReference type="ARBA" id="ARBA00022475"/>
    </source>
</evidence>
<dbReference type="FunFam" id="3.10.580.10:FF:000002">
    <property type="entry name" value="Magnesium/cobalt efflux protein CorC"/>
    <property type="match status" value="1"/>
</dbReference>
<evidence type="ECO:0000256" key="2">
    <source>
        <dbReference type="ARBA" id="ARBA00006337"/>
    </source>
</evidence>
<evidence type="ECO:0000313" key="13">
    <source>
        <dbReference type="EMBL" id="CAB4601894.1"/>
    </source>
</evidence>
<keyword evidence="8 9" id="KW-0472">Membrane</keyword>
<evidence type="ECO:0000313" key="12">
    <source>
        <dbReference type="EMBL" id="CAB4346039.1"/>
    </source>
</evidence>
<evidence type="ECO:0000259" key="11">
    <source>
        <dbReference type="PROSITE" id="PS51846"/>
    </source>
</evidence>
<dbReference type="Pfam" id="PF03471">
    <property type="entry name" value="CorC_HlyC"/>
    <property type="match status" value="1"/>
</dbReference>
<name>A0A6J5ZXW0_9ZZZZ</name>
<evidence type="ECO:0000256" key="7">
    <source>
        <dbReference type="ARBA" id="ARBA00023122"/>
    </source>
</evidence>
<dbReference type="Pfam" id="PF00571">
    <property type="entry name" value="CBS"/>
    <property type="match status" value="1"/>
</dbReference>
<dbReference type="PANTHER" id="PTHR22777:SF32">
    <property type="entry name" value="UPF0053 INNER MEMBRANE PROTEIN YFJD"/>
    <property type="match status" value="1"/>
</dbReference>
<dbReference type="EMBL" id="CAFAAD010000079">
    <property type="protein sequence ID" value="CAB4794866.1"/>
    <property type="molecule type" value="Genomic_DNA"/>
</dbReference>
<dbReference type="SMART" id="SM01091">
    <property type="entry name" value="CorC_HlyC"/>
    <property type="match status" value="1"/>
</dbReference>
<dbReference type="EMBL" id="CAESAL010000088">
    <property type="protein sequence ID" value="CAB4346039.1"/>
    <property type="molecule type" value="Genomic_DNA"/>
</dbReference>
<sequence>MGMNSAVVAATLTSTDLWLMGFALVLLVVTAFLAMAETALNRMTESKANAIATTGGWGSKRVVALVSHPEEYLNGVMLVMIACQLVQATLVGILAYRVFDTWGVVAVVVIDVVLVFVFAEALPKTWAIDHTERAARIVTPVIWVLARFWPLRIVVRVFIGLTNVIAPGKGLKDGPFVSEEEILALADQAVSADILEEEERELIEQVFEFGDTICREVMVPRPDMLAMADSLTVAEVLDAALADGRSRVPVFGEGIDDITGVAYVKDLIRASRTGRESSRVARYARRTYFVPETKRISELLSEMRVRKAHMAVVIDEYGGTAGLVTLEDLIEELIGEIVDEFDHEEAMVERLPGGDLRVQARMSMDEVSELVGVDLPEGDWDTIGGLMFHLLGHVPFEGESTTQGEFRLRAEQVKGRRIGMVRIEKLTQ</sequence>
<proteinExistence type="inferred from homology"/>
<evidence type="ECO:0000256" key="8">
    <source>
        <dbReference type="ARBA" id="ARBA00023136"/>
    </source>
</evidence>
<feature type="transmembrane region" description="Helical" evidence="9">
    <location>
        <begin position="17"/>
        <end position="36"/>
    </location>
</feature>
<dbReference type="EMBL" id="CAFBNJ010000129">
    <property type="protein sequence ID" value="CAB4964595.1"/>
    <property type="molecule type" value="Genomic_DNA"/>
</dbReference>
<dbReference type="EMBL" id="CAEZVC010000034">
    <property type="protein sequence ID" value="CAB4620616.1"/>
    <property type="molecule type" value="Genomic_DNA"/>
</dbReference>
<comment type="subcellular location">
    <subcellularLocation>
        <location evidence="1">Cell membrane</location>
        <topology evidence="1">Multi-pass membrane protein</topology>
    </subcellularLocation>
</comment>
<dbReference type="GO" id="GO:0050660">
    <property type="term" value="F:flavin adenine dinucleotide binding"/>
    <property type="evidence" value="ECO:0007669"/>
    <property type="project" value="InterPro"/>
</dbReference>